<evidence type="ECO:0000256" key="1">
    <source>
        <dbReference type="ARBA" id="ARBA00010641"/>
    </source>
</evidence>
<keyword evidence="2" id="KW-0805">Transcription regulation</keyword>
<dbReference type="InterPro" id="IPR036388">
    <property type="entry name" value="WH-like_DNA-bd_sf"/>
</dbReference>
<dbReference type="GO" id="GO:0006352">
    <property type="term" value="P:DNA-templated transcription initiation"/>
    <property type="evidence" value="ECO:0007669"/>
    <property type="project" value="InterPro"/>
</dbReference>
<dbReference type="STRING" id="1560345.AWL63_03550"/>
<dbReference type="InterPro" id="IPR013249">
    <property type="entry name" value="RNA_pol_sigma70_r4_t2"/>
</dbReference>
<dbReference type="Gene3D" id="1.10.1740.10">
    <property type="match status" value="1"/>
</dbReference>
<protein>
    <recommendedName>
        <fullName evidence="10">RNA polymerase subunit sigma-24</fullName>
    </recommendedName>
</protein>
<dbReference type="PANTHER" id="PTHR43133">
    <property type="entry name" value="RNA POLYMERASE ECF-TYPE SIGMA FACTO"/>
    <property type="match status" value="1"/>
</dbReference>
<evidence type="ECO:0000256" key="4">
    <source>
        <dbReference type="ARBA" id="ARBA00023163"/>
    </source>
</evidence>
<dbReference type="OrthoDB" id="7268940at2"/>
<evidence type="ECO:0000313" key="9">
    <source>
        <dbReference type="Proteomes" id="UP000094256"/>
    </source>
</evidence>
<dbReference type="CDD" id="cd06171">
    <property type="entry name" value="Sigma70_r4"/>
    <property type="match status" value="1"/>
</dbReference>
<dbReference type="Proteomes" id="UP000094256">
    <property type="component" value="Chromosome"/>
</dbReference>
<gene>
    <name evidence="8" type="ORF">AWL63_03550</name>
</gene>
<organism evidence="8 9">
    <name type="scientific">Sphingomonas panacis</name>
    <dbReference type="NCBI Taxonomy" id="1560345"/>
    <lineage>
        <taxon>Bacteria</taxon>
        <taxon>Pseudomonadati</taxon>
        <taxon>Pseudomonadota</taxon>
        <taxon>Alphaproteobacteria</taxon>
        <taxon>Sphingomonadales</taxon>
        <taxon>Sphingomonadaceae</taxon>
        <taxon>Sphingomonas</taxon>
    </lineage>
</organism>
<proteinExistence type="inferred from homology"/>
<evidence type="ECO:0000256" key="3">
    <source>
        <dbReference type="ARBA" id="ARBA00023082"/>
    </source>
</evidence>
<dbReference type="NCBIfam" id="TIGR02937">
    <property type="entry name" value="sigma70-ECF"/>
    <property type="match status" value="1"/>
</dbReference>
<comment type="similarity">
    <text evidence="1">Belongs to the sigma-70 factor family. ECF subfamily.</text>
</comment>
<dbReference type="InterPro" id="IPR013324">
    <property type="entry name" value="RNA_pol_sigma_r3/r4-like"/>
</dbReference>
<keyword evidence="3" id="KW-0731">Sigma factor</keyword>
<evidence type="ECO:0000256" key="5">
    <source>
        <dbReference type="SAM" id="MobiDB-lite"/>
    </source>
</evidence>
<dbReference type="Pfam" id="PF04542">
    <property type="entry name" value="Sigma70_r2"/>
    <property type="match status" value="1"/>
</dbReference>
<dbReference type="InterPro" id="IPR013325">
    <property type="entry name" value="RNA_pol_sigma_r2"/>
</dbReference>
<dbReference type="PANTHER" id="PTHR43133:SF63">
    <property type="entry name" value="RNA POLYMERASE SIGMA FACTOR FECI-RELATED"/>
    <property type="match status" value="1"/>
</dbReference>
<dbReference type="KEGG" id="span:AWL63_03550"/>
<dbReference type="AlphaFoldDB" id="A0A1B3Z6Y6"/>
<evidence type="ECO:0000256" key="2">
    <source>
        <dbReference type="ARBA" id="ARBA00023015"/>
    </source>
</evidence>
<dbReference type="InterPro" id="IPR014284">
    <property type="entry name" value="RNA_pol_sigma-70_dom"/>
</dbReference>
<reference evidence="8 9" key="1">
    <citation type="submission" date="2016-01" db="EMBL/GenBank/DDBJ databases">
        <title>Complete genome and mega plasmid sequence of Sphingomonas panacis DCY99 elicits systemic resistance in rice to Xanthomonas oryzae.</title>
        <authorList>
            <person name="Kim Y.J."/>
            <person name="Yang D.C."/>
            <person name="Sing P."/>
        </authorList>
    </citation>
    <scope>NUCLEOTIDE SEQUENCE [LARGE SCALE GENOMIC DNA]</scope>
    <source>
        <strain evidence="8 9">DCY99</strain>
    </source>
</reference>
<dbReference type="SUPFAM" id="SSF88946">
    <property type="entry name" value="Sigma2 domain of RNA polymerase sigma factors"/>
    <property type="match status" value="1"/>
</dbReference>
<feature type="domain" description="RNA polymerase sigma-70 region 2" evidence="6">
    <location>
        <begin position="19"/>
        <end position="81"/>
    </location>
</feature>
<keyword evidence="4" id="KW-0804">Transcription</keyword>
<evidence type="ECO:0000259" key="6">
    <source>
        <dbReference type="Pfam" id="PF04542"/>
    </source>
</evidence>
<dbReference type="Pfam" id="PF08281">
    <property type="entry name" value="Sigma70_r4_2"/>
    <property type="match status" value="1"/>
</dbReference>
<sequence length="196" mass="22006">MSLDLHGRNAWIAINILPHEPAMRRFLGRQLLPPGIDEEDVVQEVYGRLIEMASFDDIRSPRSYMIGLARNVVLMHLRRARIVAIRSLEEMAQTHFAADDPSPETQVSDRQQLHLLASAIASLDEPARSVFLLRAVEGLPYAKIAHRLGLSENAVQKRHARALEQFMMLLGRGGNASDHATPFQSETCKANHDERA</sequence>
<dbReference type="InterPro" id="IPR039425">
    <property type="entry name" value="RNA_pol_sigma-70-like"/>
</dbReference>
<dbReference type="SUPFAM" id="SSF88659">
    <property type="entry name" value="Sigma3 and sigma4 domains of RNA polymerase sigma factors"/>
    <property type="match status" value="1"/>
</dbReference>
<name>A0A1B3Z6Y6_9SPHN</name>
<evidence type="ECO:0008006" key="10">
    <source>
        <dbReference type="Google" id="ProtNLM"/>
    </source>
</evidence>
<accession>A0A1B3Z6Y6</accession>
<dbReference type="InterPro" id="IPR007627">
    <property type="entry name" value="RNA_pol_sigma70_r2"/>
</dbReference>
<dbReference type="EMBL" id="CP014168">
    <property type="protein sequence ID" value="AOH83188.1"/>
    <property type="molecule type" value="Genomic_DNA"/>
</dbReference>
<evidence type="ECO:0000259" key="7">
    <source>
        <dbReference type="Pfam" id="PF08281"/>
    </source>
</evidence>
<dbReference type="GO" id="GO:0016987">
    <property type="term" value="F:sigma factor activity"/>
    <property type="evidence" value="ECO:0007669"/>
    <property type="project" value="UniProtKB-KW"/>
</dbReference>
<evidence type="ECO:0000313" key="8">
    <source>
        <dbReference type="EMBL" id="AOH83188.1"/>
    </source>
</evidence>
<feature type="domain" description="RNA polymerase sigma factor 70 region 4 type 2" evidence="7">
    <location>
        <begin position="115"/>
        <end position="165"/>
    </location>
</feature>
<feature type="region of interest" description="Disordered" evidence="5">
    <location>
        <begin position="177"/>
        <end position="196"/>
    </location>
</feature>
<dbReference type="Gene3D" id="1.10.10.10">
    <property type="entry name" value="Winged helix-like DNA-binding domain superfamily/Winged helix DNA-binding domain"/>
    <property type="match status" value="1"/>
</dbReference>
<keyword evidence="9" id="KW-1185">Reference proteome</keyword>
<dbReference type="GO" id="GO:0003677">
    <property type="term" value="F:DNA binding"/>
    <property type="evidence" value="ECO:0007669"/>
    <property type="project" value="InterPro"/>
</dbReference>